<proteinExistence type="predicted"/>
<reference evidence="2" key="1">
    <citation type="journal article" date="2012" name="PLoS ONE">
        <title>Gene sets for utilization of primary and secondary nutrition supplies in the distal gut of endangered iberian lynx.</title>
        <authorList>
            <person name="Alcaide M."/>
            <person name="Messina E."/>
            <person name="Richter M."/>
            <person name="Bargiela R."/>
            <person name="Peplies J."/>
            <person name="Huws S.A."/>
            <person name="Newbold C.J."/>
            <person name="Golyshin P.N."/>
            <person name="Simon M.A."/>
            <person name="Lopez G."/>
            <person name="Yakimov M.M."/>
            <person name="Ferrer M."/>
        </authorList>
    </citation>
    <scope>NUCLEOTIDE SEQUENCE</scope>
</reference>
<dbReference type="AlphaFoldDB" id="J9CHR6"/>
<gene>
    <name evidence="2" type="ORF">EVA_12308</name>
</gene>
<comment type="caution">
    <text evidence="2">The sequence shown here is derived from an EMBL/GenBank/DDBJ whole genome shotgun (WGS) entry which is preliminary data.</text>
</comment>
<sequence length="142" mass="16508">MWNFSPPACPIHTFFYSGFKITGALTSLVSKSKVSRCHELSHARAKVSNKTISPSLHLPTSIFQFFNLSIFQSSNFHIHIHLSIFMFIFIFIFLVSIFQSLKFSNLTRKDESSTCYFVLNTYFYRTSRNQFESTSILKVHPF</sequence>
<dbReference type="EMBL" id="AMCI01003743">
    <property type="protein sequence ID" value="EJW99580.1"/>
    <property type="molecule type" value="Genomic_DNA"/>
</dbReference>
<keyword evidence="1" id="KW-0472">Membrane</keyword>
<accession>J9CHR6</accession>
<name>J9CHR6_9ZZZZ</name>
<evidence type="ECO:0000256" key="1">
    <source>
        <dbReference type="SAM" id="Phobius"/>
    </source>
</evidence>
<keyword evidence="1" id="KW-0812">Transmembrane</keyword>
<organism evidence="2">
    <name type="scientific">gut metagenome</name>
    <dbReference type="NCBI Taxonomy" id="749906"/>
    <lineage>
        <taxon>unclassified sequences</taxon>
        <taxon>metagenomes</taxon>
        <taxon>organismal metagenomes</taxon>
    </lineage>
</organism>
<keyword evidence="1" id="KW-1133">Transmembrane helix</keyword>
<feature type="transmembrane region" description="Helical" evidence="1">
    <location>
        <begin position="78"/>
        <end position="98"/>
    </location>
</feature>
<evidence type="ECO:0000313" key="2">
    <source>
        <dbReference type="EMBL" id="EJW99580.1"/>
    </source>
</evidence>
<protein>
    <submittedName>
        <fullName evidence="2">Uncharacterized protein</fullName>
    </submittedName>
</protein>